<comment type="caution">
    <text evidence="1">The sequence shown here is derived from an EMBL/GenBank/DDBJ whole genome shotgun (WGS) entry which is preliminary data.</text>
</comment>
<evidence type="ECO:0000313" key="1">
    <source>
        <dbReference type="EMBL" id="MDR7625011.1"/>
    </source>
</evidence>
<dbReference type="RefSeq" id="WP_194959143.1">
    <property type="nucleotide sequence ID" value="NZ_CP133786.1"/>
</dbReference>
<accession>A0ABD5CZS6</accession>
<protein>
    <recommendedName>
        <fullName evidence="3">Zinc ribbon domain-containing protein</fullName>
    </recommendedName>
</protein>
<dbReference type="Proteomes" id="UP001268544">
    <property type="component" value="Unassembled WGS sequence"/>
</dbReference>
<gene>
    <name evidence="1" type="ORF">RF672_10315</name>
</gene>
<dbReference type="EMBL" id="JAVKVH010000001">
    <property type="protein sequence ID" value="MDR7625011.1"/>
    <property type="molecule type" value="Genomic_DNA"/>
</dbReference>
<sequence length="74" mass="8518">MNKKEKAQVFFAGRYQPVQVIGKYGKELELPDEYVVQIFAINDLHRHGLTFCHSCSHIVTYGNYCEICGIKLPK</sequence>
<evidence type="ECO:0000313" key="2">
    <source>
        <dbReference type="Proteomes" id="UP001268544"/>
    </source>
</evidence>
<proteinExistence type="predicted"/>
<name>A0ABD5CZS6_LACPA</name>
<organism evidence="1 2">
    <name type="scientific">Lacticaseibacillus paracasei</name>
    <name type="common">Lactobacillus paracasei</name>
    <dbReference type="NCBI Taxonomy" id="1597"/>
    <lineage>
        <taxon>Bacteria</taxon>
        <taxon>Bacillati</taxon>
        <taxon>Bacillota</taxon>
        <taxon>Bacilli</taxon>
        <taxon>Lactobacillales</taxon>
        <taxon>Lactobacillaceae</taxon>
        <taxon>Lacticaseibacillus</taxon>
    </lineage>
</organism>
<reference evidence="2" key="1">
    <citation type="submission" date="2023-07" db="EMBL/GenBank/DDBJ databases">
        <title>Lacticaseibacillus paracasei KCKM 0992.</title>
        <authorList>
            <person name="Kim T.W."/>
        </authorList>
    </citation>
    <scope>NUCLEOTIDE SEQUENCE [LARGE SCALE GENOMIC DNA]</scope>
    <source>
        <strain evidence="2">KCKM 0992</strain>
    </source>
</reference>
<evidence type="ECO:0008006" key="3">
    <source>
        <dbReference type="Google" id="ProtNLM"/>
    </source>
</evidence>
<dbReference type="AlphaFoldDB" id="A0ABD5CZS6"/>